<dbReference type="InterPro" id="IPR035027">
    <property type="entry name" value="Csk-like_SH2"/>
</dbReference>
<dbReference type="SUPFAM" id="SSF55550">
    <property type="entry name" value="SH2 domain"/>
    <property type="match status" value="1"/>
</dbReference>
<dbReference type="EMBL" id="JAWDGP010007472">
    <property type="protein sequence ID" value="KAK3716571.1"/>
    <property type="molecule type" value="Genomic_DNA"/>
</dbReference>
<feature type="domain" description="SH3" evidence="16">
    <location>
        <begin position="56"/>
        <end position="117"/>
    </location>
</feature>
<reference evidence="18" key="1">
    <citation type="journal article" date="2023" name="G3 (Bethesda)">
        <title>A reference genome for the long-term kleptoplast-retaining sea slug Elysia crispata morphotype clarki.</title>
        <authorList>
            <person name="Eastman K.E."/>
            <person name="Pendleton A.L."/>
            <person name="Shaikh M.A."/>
            <person name="Suttiyut T."/>
            <person name="Ogas R."/>
            <person name="Tomko P."/>
            <person name="Gavelis G."/>
            <person name="Widhalm J.R."/>
            <person name="Wisecaver J.H."/>
        </authorList>
    </citation>
    <scope>NUCLEOTIDE SEQUENCE</scope>
    <source>
        <strain evidence="18">ECLA1</strain>
    </source>
</reference>
<gene>
    <name evidence="18" type="ORF">RRG08_039366</name>
</gene>
<evidence type="ECO:0000313" key="18">
    <source>
        <dbReference type="EMBL" id="KAK3716571.1"/>
    </source>
</evidence>
<dbReference type="GO" id="GO:0005524">
    <property type="term" value="F:ATP binding"/>
    <property type="evidence" value="ECO:0007669"/>
    <property type="project" value="UniProtKB-UniRule"/>
</dbReference>
<dbReference type="InterPro" id="IPR000719">
    <property type="entry name" value="Prot_kinase_dom"/>
</dbReference>
<dbReference type="CDD" id="cd05039">
    <property type="entry name" value="PTKc_Csk_like"/>
    <property type="match status" value="1"/>
</dbReference>
<dbReference type="InterPro" id="IPR050198">
    <property type="entry name" value="Non-receptor_tyrosine_kinases"/>
</dbReference>
<dbReference type="SUPFAM" id="SSF50044">
    <property type="entry name" value="SH3-domain"/>
    <property type="match status" value="1"/>
</dbReference>
<dbReference type="InterPro" id="IPR020635">
    <property type="entry name" value="Tyr_kinase_cat_dom"/>
</dbReference>
<keyword evidence="6 14" id="KW-0418">Kinase</keyword>
<keyword evidence="8 11" id="KW-0727">SH2 domain</keyword>
<dbReference type="PROSITE" id="PS50011">
    <property type="entry name" value="PROTEIN_KINASE_DOM"/>
    <property type="match status" value="1"/>
</dbReference>
<keyword evidence="9 14" id="KW-0829">Tyrosine-protein kinase</keyword>
<dbReference type="Gene3D" id="3.30.505.10">
    <property type="entry name" value="SH2 domain"/>
    <property type="match status" value="1"/>
</dbReference>
<dbReference type="InterPro" id="IPR011009">
    <property type="entry name" value="Kinase-like_dom_sf"/>
</dbReference>
<feature type="domain" description="Protein kinase" evidence="17">
    <location>
        <begin position="241"/>
        <end position="488"/>
    </location>
</feature>
<dbReference type="PROSITE" id="PS00107">
    <property type="entry name" value="PROTEIN_KINASE_ATP"/>
    <property type="match status" value="1"/>
</dbReference>
<feature type="domain" description="SH2" evidence="15">
    <location>
        <begin position="125"/>
        <end position="214"/>
    </location>
</feature>
<dbReference type="InterPro" id="IPR001245">
    <property type="entry name" value="Ser-Thr/Tyr_kinase_cat_dom"/>
</dbReference>
<dbReference type="Pfam" id="PF00018">
    <property type="entry name" value="SH3_1"/>
    <property type="match status" value="1"/>
</dbReference>
<dbReference type="PANTHER" id="PTHR24418">
    <property type="entry name" value="TYROSINE-PROTEIN KINASE"/>
    <property type="match status" value="1"/>
</dbReference>
<evidence type="ECO:0000256" key="3">
    <source>
        <dbReference type="ARBA" id="ARBA00022490"/>
    </source>
</evidence>
<evidence type="ECO:0000256" key="7">
    <source>
        <dbReference type="ARBA" id="ARBA00022840"/>
    </source>
</evidence>
<evidence type="ECO:0000256" key="2">
    <source>
        <dbReference type="ARBA" id="ARBA00022443"/>
    </source>
</evidence>
<comment type="caution">
    <text evidence="18">The sequence shown here is derived from an EMBL/GenBank/DDBJ whole genome shotgun (WGS) entry which is preliminary data.</text>
</comment>
<dbReference type="Gene3D" id="2.30.30.40">
    <property type="entry name" value="SH3 Domains"/>
    <property type="match status" value="1"/>
</dbReference>
<name>A0AAE0XV73_9GAST</name>
<evidence type="ECO:0000256" key="13">
    <source>
        <dbReference type="PROSITE-ProRule" id="PRU10141"/>
    </source>
</evidence>
<evidence type="ECO:0000259" key="17">
    <source>
        <dbReference type="PROSITE" id="PS50011"/>
    </source>
</evidence>
<protein>
    <recommendedName>
        <fullName evidence="14">Tyrosine-protein kinase</fullName>
        <ecNumber evidence="14">2.7.10.2</ecNumber>
    </recommendedName>
</protein>
<dbReference type="SUPFAM" id="SSF56112">
    <property type="entry name" value="Protein kinase-like (PK-like)"/>
    <property type="match status" value="1"/>
</dbReference>
<dbReference type="SMART" id="SM00219">
    <property type="entry name" value="TyrKc"/>
    <property type="match status" value="1"/>
</dbReference>
<sequence length="493" mass="56284">MFFHKGLFAPILLPNSNQEIVLKFDFRPVWNFDQRGSVDHQKEAMPMDLVSRQTWKTGDEVIGQYDFSGRSPYDLPFQRGDILVIVKPTSDPNWFRAKSGDGNEGMIPANYVKQRKEVTLHAMPWYHGKISRLDAEQLLYPREDGLFLIRDSNNYAGDYTLCVSFEGKVENYHIKYSDNRLSIDEEVFFKNLDELVQHYTLDEDGLCTRLIRPVTKKGDNFGTVSIQDFKSGGWVINKSDLELAELIGKGDFGDVYKGSYKGQAVAAKQLKDRDRGGQPFLQEASVMTSLRHPNLVKLIGVVLGETIFLVTEFVGKGNLVEFLRSRGRTVITKKDQIHFATDTCAAMDYLESKNLVHRDLAARNVLVHDDGTAKVSDFGLAKFGDFSLSSQKFPIKWTAPESLRHNNFTNKSDMWSFGILLWEIYSFGRVPYPRIPLTDVVMHVERGYRMEAPDGCPAEIYAIMKHAWQIKPDERPTFNQVLKKLNNLRSVTV</sequence>
<evidence type="ECO:0000256" key="9">
    <source>
        <dbReference type="ARBA" id="ARBA00023137"/>
    </source>
</evidence>
<organism evidence="18 19">
    <name type="scientific">Elysia crispata</name>
    <name type="common">lettuce slug</name>
    <dbReference type="NCBI Taxonomy" id="231223"/>
    <lineage>
        <taxon>Eukaryota</taxon>
        <taxon>Metazoa</taxon>
        <taxon>Spiralia</taxon>
        <taxon>Lophotrochozoa</taxon>
        <taxon>Mollusca</taxon>
        <taxon>Gastropoda</taxon>
        <taxon>Heterobranchia</taxon>
        <taxon>Euthyneura</taxon>
        <taxon>Panpulmonata</taxon>
        <taxon>Sacoglossa</taxon>
        <taxon>Placobranchoidea</taxon>
        <taxon>Plakobranchidae</taxon>
        <taxon>Elysia</taxon>
    </lineage>
</organism>
<accession>A0AAE0XV73</accession>
<evidence type="ECO:0000256" key="6">
    <source>
        <dbReference type="ARBA" id="ARBA00022777"/>
    </source>
</evidence>
<keyword evidence="3" id="KW-0963">Cytoplasm</keyword>
<dbReference type="AlphaFoldDB" id="A0AAE0XV73"/>
<dbReference type="Proteomes" id="UP001283361">
    <property type="component" value="Unassembled WGS sequence"/>
</dbReference>
<keyword evidence="4 14" id="KW-0808">Transferase</keyword>
<dbReference type="GO" id="GO:0004715">
    <property type="term" value="F:non-membrane spanning protein tyrosine kinase activity"/>
    <property type="evidence" value="ECO:0007669"/>
    <property type="project" value="UniProtKB-EC"/>
</dbReference>
<evidence type="ECO:0000313" key="19">
    <source>
        <dbReference type="Proteomes" id="UP001283361"/>
    </source>
</evidence>
<comment type="catalytic activity">
    <reaction evidence="10 14">
        <text>L-tyrosyl-[protein] + ATP = O-phospho-L-tyrosyl-[protein] + ADP + H(+)</text>
        <dbReference type="Rhea" id="RHEA:10596"/>
        <dbReference type="Rhea" id="RHEA-COMP:10136"/>
        <dbReference type="Rhea" id="RHEA-COMP:20101"/>
        <dbReference type="ChEBI" id="CHEBI:15378"/>
        <dbReference type="ChEBI" id="CHEBI:30616"/>
        <dbReference type="ChEBI" id="CHEBI:46858"/>
        <dbReference type="ChEBI" id="CHEBI:61978"/>
        <dbReference type="ChEBI" id="CHEBI:456216"/>
        <dbReference type="EC" id="2.7.10.2"/>
    </reaction>
</comment>
<evidence type="ECO:0000256" key="8">
    <source>
        <dbReference type="ARBA" id="ARBA00022999"/>
    </source>
</evidence>
<dbReference type="InterPro" id="IPR017441">
    <property type="entry name" value="Protein_kinase_ATP_BS"/>
</dbReference>
<comment type="subcellular location">
    <subcellularLocation>
        <location evidence="1">Cytoplasm</location>
    </subcellularLocation>
</comment>
<dbReference type="FunFam" id="1.10.510.10:FF:000272">
    <property type="entry name" value="Tyrosine-protein kinase"/>
    <property type="match status" value="1"/>
</dbReference>
<keyword evidence="19" id="KW-1185">Reference proteome</keyword>
<dbReference type="PROSITE" id="PS50002">
    <property type="entry name" value="SH3"/>
    <property type="match status" value="1"/>
</dbReference>
<dbReference type="PRINTS" id="PR00109">
    <property type="entry name" value="TYRKINASE"/>
</dbReference>
<comment type="similarity">
    <text evidence="14">Belongs to the protein kinase superfamily. Tyr protein kinase family.</text>
</comment>
<feature type="binding site" evidence="13">
    <location>
        <position position="268"/>
    </location>
    <ligand>
        <name>ATP</name>
        <dbReference type="ChEBI" id="CHEBI:30616"/>
    </ligand>
</feature>
<dbReference type="CDD" id="cd09937">
    <property type="entry name" value="SH2_csk_like"/>
    <property type="match status" value="1"/>
</dbReference>
<dbReference type="InterPro" id="IPR000980">
    <property type="entry name" value="SH2"/>
</dbReference>
<evidence type="ECO:0000256" key="1">
    <source>
        <dbReference type="ARBA" id="ARBA00004496"/>
    </source>
</evidence>
<dbReference type="InterPro" id="IPR036028">
    <property type="entry name" value="SH3-like_dom_sf"/>
</dbReference>
<evidence type="ECO:0000256" key="14">
    <source>
        <dbReference type="RuleBase" id="RU362096"/>
    </source>
</evidence>
<evidence type="ECO:0000256" key="12">
    <source>
        <dbReference type="PROSITE-ProRule" id="PRU00192"/>
    </source>
</evidence>
<keyword evidence="7 13" id="KW-0067">ATP-binding</keyword>
<evidence type="ECO:0000259" key="15">
    <source>
        <dbReference type="PROSITE" id="PS50001"/>
    </source>
</evidence>
<dbReference type="PRINTS" id="PR00401">
    <property type="entry name" value="SH2DOMAIN"/>
</dbReference>
<dbReference type="EC" id="2.7.10.2" evidence="14"/>
<dbReference type="SMART" id="SM00326">
    <property type="entry name" value="SH3"/>
    <property type="match status" value="1"/>
</dbReference>
<keyword evidence="2 12" id="KW-0728">SH3 domain</keyword>
<evidence type="ECO:0000256" key="11">
    <source>
        <dbReference type="PROSITE-ProRule" id="PRU00191"/>
    </source>
</evidence>
<evidence type="ECO:0000259" key="16">
    <source>
        <dbReference type="PROSITE" id="PS50002"/>
    </source>
</evidence>
<evidence type="ECO:0000256" key="4">
    <source>
        <dbReference type="ARBA" id="ARBA00022679"/>
    </source>
</evidence>
<dbReference type="InterPro" id="IPR008266">
    <property type="entry name" value="Tyr_kinase_AS"/>
</dbReference>
<dbReference type="Pfam" id="PF07714">
    <property type="entry name" value="PK_Tyr_Ser-Thr"/>
    <property type="match status" value="1"/>
</dbReference>
<dbReference type="PROSITE" id="PS50001">
    <property type="entry name" value="SH2"/>
    <property type="match status" value="1"/>
</dbReference>
<dbReference type="PROSITE" id="PS00109">
    <property type="entry name" value="PROTEIN_KINASE_TYR"/>
    <property type="match status" value="1"/>
</dbReference>
<keyword evidence="5 13" id="KW-0547">Nucleotide-binding</keyword>
<dbReference type="InterPro" id="IPR036860">
    <property type="entry name" value="SH2_dom_sf"/>
</dbReference>
<dbReference type="SMART" id="SM00252">
    <property type="entry name" value="SH2"/>
    <property type="match status" value="1"/>
</dbReference>
<proteinExistence type="inferred from homology"/>
<dbReference type="InterPro" id="IPR001452">
    <property type="entry name" value="SH3_domain"/>
</dbReference>
<dbReference type="Gene3D" id="1.10.510.10">
    <property type="entry name" value="Transferase(Phosphotransferase) domain 1"/>
    <property type="match status" value="1"/>
</dbReference>
<evidence type="ECO:0000256" key="10">
    <source>
        <dbReference type="ARBA" id="ARBA00051245"/>
    </source>
</evidence>
<dbReference type="Pfam" id="PF00017">
    <property type="entry name" value="SH2"/>
    <property type="match status" value="1"/>
</dbReference>
<evidence type="ECO:0000256" key="5">
    <source>
        <dbReference type="ARBA" id="ARBA00022741"/>
    </source>
</evidence>
<dbReference type="GO" id="GO:0005737">
    <property type="term" value="C:cytoplasm"/>
    <property type="evidence" value="ECO:0007669"/>
    <property type="project" value="UniProtKB-SubCell"/>
</dbReference>
<dbReference type="FunFam" id="3.30.505.10:FF:000023">
    <property type="entry name" value="Tyrosine-protein kinase"/>
    <property type="match status" value="1"/>
</dbReference>